<dbReference type="InterPro" id="IPR051858">
    <property type="entry name" value="WD_repeat_GAD-1"/>
</dbReference>
<evidence type="ECO:0000313" key="6">
    <source>
        <dbReference type="Proteomes" id="UP000046392"/>
    </source>
</evidence>
<dbReference type="STRING" id="174720.A0A0N5BHV9"/>
<reference evidence="7" key="1">
    <citation type="submission" date="2017-02" db="UniProtKB">
        <authorList>
            <consortium name="WormBaseParasite"/>
        </authorList>
    </citation>
    <scope>IDENTIFICATION</scope>
</reference>
<proteinExistence type="inferred from homology"/>
<evidence type="ECO:0000256" key="1">
    <source>
        <dbReference type="ARBA" id="ARBA00022574"/>
    </source>
</evidence>
<feature type="repeat" description="WD" evidence="4">
    <location>
        <begin position="305"/>
        <end position="339"/>
    </location>
</feature>
<dbReference type="InterPro" id="IPR015943">
    <property type="entry name" value="WD40/YVTN_repeat-like_dom_sf"/>
</dbReference>
<organism evidence="6 7">
    <name type="scientific">Strongyloides papillosus</name>
    <name type="common">Intestinal threadworm</name>
    <dbReference type="NCBI Taxonomy" id="174720"/>
    <lineage>
        <taxon>Eukaryota</taxon>
        <taxon>Metazoa</taxon>
        <taxon>Ecdysozoa</taxon>
        <taxon>Nematoda</taxon>
        <taxon>Chromadorea</taxon>
        <taxon>Rhabditida</taxon>
        <taxon>Tylenchina</taxon>
        <taxon>Panagrolaimomorpha</taxon>
        <taxon>Strongyloidoidea</taxon>
        <taxon>Strongyloididae</taxon>
        <taxon>Strongyloides</taxon>
    </lineage>
</organism>
<evidence type="ECO:0000256" key="3">
    <source>
        <dbReference type="ARBA" id="ARBA00038343"/>
    </source>
</evidence>
<dbReference type="PANTHER" id="PTHR16017">
    <property type="entry name" value="GASTRULATION DEFECTIVE PROTEIN 1-RELATED"/>
    <property type="match status" value="1"/>
</dbReference>
<name>A0A0N5BHV9_STREA</name>
<feature type="repeat" description="WD" evidence="4">
    <location>
        <begin position="204"/>
        <end position="246"/>
    </location>
</feature>
<feature type="region of interest" description="Disordered" evidence="5">
    <location>
        <begin position="1"/>
        <end position="21"/>
    </location>
</feature>
<dbReference type="PROSITE" id="PS50294">
    <property type="entry name" value="WD_REPEATS_REGION"/>
    <property type="match status" value="1"/>
</dbReference>
<protein>
    <submittedName>
        <fullName evidence="7">WD_REPEATS_REGION domain-containing protein</fullName>
    </submittedName>
</protein>
<dbReference type="SUPFAM" id="SSF50978">
    <property type="entry name" value="WD40 repeat-like"/>
    <property type="match status" value="1"/>
</dbReference>
<evidence type="ECO:0000313" key="7">
    <source>
        <dbReference type="WBParaSite" id="SPAL_0000554400.1"/>
    </source>
</evidence>
<feature type="region of interest" description="Disordered" evidence="5">
    <location>
        <begin position="556"/>
        <end position="592"/>
    </location>
</feature>
<dbReference type="Proteomes" id="UP000046392">
    <property type="component" value="Unplaced"/>
</dbReference>
<evidence type="ECO:0000256" key="5">
    <source>
        <dbReference type="SAM" id="MobiDB-lite"/>
    </source>
</evidence>
<dbReference type="InterPro" id="IPR036322">
    <property type="entry name" value="WD40_repeat_dom_sf"/>
</dbReference>
<accession>A0A0N5BHV9</accession>
<evidence type="ECO:0000256" key="2">
    <source>
        <dbReference type="ARBA" id="ARBA00022737"/>
    </source>
</evidence>
<feature type="compositionally biased region" description="Polar residues" evidence="5">
    <location>
        <begin position="563"/>
        <end position="572"/>
    </location>
</feature>
<comment type="similarity">
    <text evidence="3">Belongs to the WD repeat GAD-1 family.</text>
</comment>
<keyword evidence="1 4" id="KW-0853">WD repeat</keyword>
<dbReference type="PROSITE" id="PS50082">
    <property type="entry name" value="WD_REPEATS_2"/>
    <property type="match status" value="2"/>
</dbReference>
<keyword evidence="6" id="KW-1185">Reference proteome</keyword>
<keyword evidence="2" id="KW-0677">Repeat</keyword>
<sequence>MDSEDHTEVDDSNERKAKNRLKQTKVFNFNDLVGGAINQAKEEFRSSKLADDINNPIPDEEDDGYDEKSDEEDKIKQEYDGEIKKDSQVTYPPDVPLSLEANIKNGSYSITTIAFDNHGTRFITGDLNCEVKIYDFTKMDSHLKSERSINPCERHIINNISTSNNGEYTLICSTNPIIYIIDRNGSIFGETARGDMYLVDIKQTKAHTTTVNYCCWNPLVKDEFLTCSADGTLRIWSMEDWKELSKCVNKQRHVIKIKTASNVKLIPNVCAYSNNAKFIGAGCEDGSLFIWKNGKVFVTPTYSNKSAHSDCITALQFSPDNTKLITRSKDGTLKMWTINKLAKPEGVVEDLPNDQQFIDCGFSPHGNYIYTICSESKKGKGGSLKIFDTSLNLLVTKDLPKNPTRIQWHPKINQILVGFTDGSLTVFYDIDVSIKGVLESLTRKAKKPNKDAVVQSEVILAPLTLDYFQPRNEDDEEKELTEWRIKKALKLGTNIKKPTFITATYDPQSVSNKSGGTLHSYLARNMGMDRNKELRQNDDIRGSILKHAEAAAKNPIFTGPAYSKTQPKTILQRSHEEEEDHVVPAKVKKYGE</sequence>
<dbReference type="GO" id="GO:0035861">
    <property type="term" value="C:site of double-strand break"/>
    <property type="evidence" value="ECO:0007669"/>
    <property type="project" value="TreeGrafter"/>
</dbReference>
<dbReference type="GO" id="GO:0005634">
    <property type="term" value="C:nucleus"/>
    <property type="evidence" value="ECO:0007669"/>
    <property type="project" value="TreeGrafter"/>
</dbReference>
<evidence type="ECO:0000256" key="4">
    <source>
        <dbReference type="PROSITE-ProRule" id="PRU00221"/>
    </source>
</evidence>
<dbReference type="PANTHER" id="PTHR16017:SF0">
    <property type="entry name" value="WD REPEAT-CONTAINING PROTEIN 70"/>
    <property type="match status" value="1"/>
</dbReference>
<feature type="compositionally biased region" description="Acidic residues" evidence="5">
    <location>
        <begin position="58"/>
        <end position="70"/>
    </location>
</feature>
<feature type="region of interest" description="Disordered" evidence="5">
    <location>
        <begin position="43"/>
        <end position="74"/>
    </location>
</feature>
<dbReference type="WBParaSite" id="SPAL_0000554400.1">
    <property type="protein sequence ID" value="SPAL_0000554400.1"/>
    <property type="gene ID" value="SPAL_0000554400"/>
</dbReference>
<dbReference type="Pfam" id="PF00400">
    <property type="entry name" value="WD40"/>
    <property type="match status" value="3"/>
</dbReference>
<dbReference type="SMART" id="SM00320">
    <property type="entry name" value="WD40"/>
    <property type="match status" value="7"/>
</dbReference>
<dbReference type="Gene3D" id="2.130.10.10">
    <property type="entry name" value="YVTN repeat-like/Quinoprotein amine dehydrogenase"/>
    <property type="match status" value="2"/>
</dbReference>
<dbReference type="InterPro" id="IPR001680">
    <property type="entry name" value="WD40_rpt"/>
</dbReference>
<dbReference type="AlphaFoldDB" id="A0A0N5BHV9"/>